<accession>A0A8K0C808</accession>
<proteinExistence type="predicted"/>
<evidence type="ECO:0000256" key="1">
    <source>
        <dbReference type="SAM" id="MobiDB-lite"/>
    </source>
</evidence>
<gene>
    <name evidence="2" type="ORF">ILUMI_25030</name>
</gene>
<dbReference type="AlphaFoldDB" id="A0A8K0C808"/>
<protein>
    <submittedName>
        <fullName evidence="2">Uncharacterized protein</fullName>
    </submittedName>
</protein>
<organism evidence="2 3">
    <name type="scientific">Ignelater luminosus</name>
    <name type="common">Cucubano</name>
    <name type="synonym">Pyrophorus luminosus</name>
    <dbReference type="NCBI Taxonomy" id="2038154"/>
    <lineage>
        <taxon>Eukaryota</taxon>
        <taxon>Metazoa</taxon>
        <taxon>Ecdysozoa</taxon>
        <taxon>Arthropoda</taxon>
        <taxon>Hexapoda</taxon>
        <taxon>Insecta</taxon>
        <taxon>Pterygota</taxon>
        <taxon>Neoptera</taxon>
        <taxon>Endopterygota</taxon>
        <taxon>Coleoptera</taxon>
        <taxon>Polyphaga</taxon>
        <taxon>Elateriformia</taxon>
        <taxon>Elateroidea</taxon>
        <taxon>Elateridae</taxon>
        <taxon>Agrypninae</taxon>
        <taxon>Pyrophorini</taxon>
        <taxon>Ignelater</taxon>
    </lineage>
</organism>
<sequence>MNIETNGTKDTQGVGKKDTQENMWRETDIVGVVKGPRLKWLGDAKRMQKNTVPRRILESSIGGRKRRGRPKTKWKNKIIKDVRQYKVPNWEEKAKARSGRKW</sequence>
<feature type="region of interest" description="Disordered" evidence="1">
    <location>
        <begin position="1"/>
        <end position="22"/>
    </location>
</feature>
<name>A0A8K0C808_IGNLU</name>
<dbReference type="Proteomes" id="UP000801492">
    <property type="component" value="Unassembled WGS sequence"/>
</dbReference>
<evidence type="ECO:0000313" key="3">
    <source>
        <dbReference type="Proteomes" id="UP000801492"/>
    </source>
</evidence>
<evidence type="ECO:0000313" key="2">
    <source>
        <dbReference type="EMBL" id="KAF2881119.1"/>
    </source>
</evidence>
<keyword evidence="3" id="KW-1185">Reference proteome</keyword>
<dbReference type="EMBL" id="VTPC01090852">
    <property type="protein sequence ID" value="KAF2881119.1"/>
    <property type="molecule type" value="Genomic_DNA"/>
</dbReference>
<feature type="compositionally biased region" description="Polar residues" evidence="1">
    <location>
        <begin position="1"/>
        <end position="11"/>
    </location>
</feature>
<reference evidence="2" key="1">
    <citation type="submission" date="2019-08" db="EMBL/GenBank/DDBJ databases">
        <title>The genome of the North American firefly Photinus pyralis.</title>
        <authorList>
            <consortium name="Photinus pyralis genome working group"/>
            <person name="Fallon T.R."/>
            <person name="Sander Lower S.E."/>
            <person name="Weng J.-K."/>
        </authorList>
    </citation>
    <scope>NUCLEOTIDE SEQUENCE</scope>
    <source>
        <strain evidence="2">TRF0915ILg1</strain>
        <tissue evidence="2">Whole body</tissue>
    </source>
</reference>
<comment type="caution">
    <text evidence="2">The sequence shown here is derived from an EMBL/GenBank/DDBJ whole genome shotgun (WGS) entry which is preliminary data.</text>
</comment>
<dbReference type="OrthoDB" id="6765055at2759"/>